<protein>
    <submittedName>
        <fullName evidence="2">Uncharacterized protein</fullName>
    </submittedName>
</protein>
<gene>
    <name evidence="2" type="ORF">JYU34_009797</name>
</gene>
<proteinExistence type="predicted"/>
<feature type="compositionally biased region" description="Basic residues" evidence="1">
    <location>
        <begin position="1"/>
        <end position="10"/>
    </location>
</feature>
<dbReference type="EMBL" id="JAHIBW010000013">
    <property type="protein sequence ID" value="KAG7305686.1"/>
    <property type="molecule type" value="Genomic_DNA"/>
</dbReference>
<keyword evidence="3" id="KW-1185">Reference proteome</keyword>
<evidence type="ECO:0000313" key="2">
    <source>
        <dbReference type="EMBL" id="KAG7305686.1"/>
    </source>
</evidence>
<reference evidence="2 3" key="1">
    <citation type="submission" date="2021-06" db="EMBL/GenBank/DDBJ databases">
        <title>A haploid diamondback moth (Plutella xylostella L.) genome assembly resolves 31 chromosomes and identifies a diamide resistance mutation.</title>
        <authorList>
            <person name="Ward C.M."/>
            <person name="Perry K.D."/>
            <person name="Baker G."/>
            <person name="Powis K."/>
            <person name="Heckel D.G."/>
            <person name="Baxter S.W."/>
        </authorList>
    </citation>
    <scope>NUCLEOTIDE SEQUENCE [LARGE SCALE GENOMIC DNA]</scope>
    <source>
        <strain evidence="2 3">LV</strain>
        <tissue evidence="2">Single pupa</tissue>
    </source>
</reference>
<name>A0ABQ7QKE5_PLUXY</name>
<accession>A0ABQ7QKE5</accession>
<evidence type="ECO:0000256" key="1">
    <source>
        <dbReference type="SAM" id="MobiDB-lite"/>
    </source>
</evidence>
<evidence type="ECO:0000313" key="3">
    <source>
        <dbReference type="Proteomes" id="UP000823941"/>
    </source>
</evidence>
<comment type="caution">
    <text evidence="2">The sequence shown here is derived from an EMBL/GenBank/DDBJ whole genome shotgun (WGS) entry which is preliminary data.</text>
</comment>
<sequence>MKRSRHRPVKLTRAPSQDSATADGVETQPSEDECPPAKKLLKNLLAHEVDKAMQCDRFKVTTANKECLPPGASIIKVLVLGNKSGNEVATPPRHFELNGVSYSLPATVLRGAEGYMKVVNTGNEEIVWQPGEVLARAENCQELSSNSQMICFYPQIMLKTG</sequence>
<organism evidence="2 3">
    <name type="scientific">Plutella xylostella</name>
    <name type="common">Diamondback moth</name>
    <name type="synonym">Plutella maculipennis</name>
    <dbReference type="NCBI Taxonomy" id="51655"/>
    <lineage>
        <taxon>Eukaryota</taxon>
        <taxon>Metazoa</taxon>
        <taxon>Ecdysozoa</taxon>
        <taxon>Arthropoda</taxon>
        <taxon>Hexapoda</taxon>
        <taxon>Insecta</taxon>
        <taxon>Pterygota</taxon>
        <taxon>Neoptera</taxon>
        <taxon>Endopterygota</taxon>
        <taxon>Lepidoptera</taxon>
        <taxon>Glossata</taxon>
        <taxon>Ditrysia</taxon>
        <taxon>Yponomeutoidea</taxon>
        <taxon>Plutellidae</taxon>
        <taxon>Plutella</taxon>
    </lineage>
</organism>
<dbReference type="Proteomes" id="UP000823941">
    <property type="component" value="Chromosome 13"/>
</dbReference>
<feature type="region of interest" description="Disordered" evidence="1">
    <location>
        <begin position="1"/>
        <end position="35"/>
    </location>
</feature>